<name>A0ACC0BY76_CATRO</name>
<dbReference type="EMBL" id="CM044702">
    <property type="protein sequence ID" value="KAI5677574.1"/>
    <property type="molecule type" value="Genomic_DNA"/>
</dbReference>
<gene>
    <name evidence="1" type="ORF">M9H77_08524</name>
</gene>
<organism evidence="1 2">
    <name type="scientific">Catharanthus roseus</name>
    <name type="common">Madagascar periwinkle</name>
    <name type="synonym">Vinca rosea</name>
    <dbReference type="NCBI Taxonomy" id="4058"/>
    <lineage>
        <taxon>Eukaryota</taxon>
        <taxon>Viridiplantae</taxon>
        <taxon>Streptophyta</taxon>
        <taxon>Embryophyta</taxon>
        <taxon>Tracheophyta</taxon>
        <taxon>Spermatophyta</taxon>
        <taxon>Magnoliopsida</taxon>
        <taxon>eudicotyledons</taxon>
        <taxon>Gunneridae</taxon>
        <taxon>Pentapetalae</taxon>
        <taxon>asterids</taxon>
        <taxon>lamiids</taxon>
        <taxon>Gentianales</taxon>
        <taxon>Apocynaceae</taxon>
        <taxon>Rauvolfioideae</taxon>
        <taxon>Vinceae</taxon>
        <taxon>Catharanthinae</taxon>
        <taxon>Catharanthus</taxon>
    </lineage>
</organism>
<comment type="caution">
    <text evidence="1">The sequence shown here is derived from an EMBL/GenBank/DDBJ whole genome shotgun (WGS) entry which is preliminary data.</text>
</comment>
<protein>
    <submittedName>
        <fullName evidence="1">Uncharacterized protein</fullName>
    </submittedName>
</protein>
<proteinExistence type="predicted"/>
<sequence length="237" mass="26745">MLNARQKQKFLENFASIRARNQGGTKMLHSLVNSSMQVFRPGPITSSFSIRRPSTNYPVIRRPHIGPPRRLNLSSGPQNRSYNAVALMDLRGGQGMCGFLDIELKVRDYELDQYGVVNNAVYASYCQHARHELLERIGVSPDTVARTGDALALSELTLKFLAPLRSGDRFVVKVRVSNSSAARLFFEHLIFRVPNEEPVLEAKGTAVWLDKNYCPVRIPPEVRSKFNMFLRHGESNS</sequence>
<keyword evidence="2" id="KW-1185">Reference proteome</keyword>
<dbReference type="Proteomes" id="UP001060085">
    <property type="component" value="Linkage Group LG02"/>
</dbReference>
<reference evidence="2" key="1">
    <citation type="journal article" date="2023" name="Nat. Plants">
        <title>Single-cell RNA sequencing provides a high-resolution roadmap for understanding the multicellular compartmentation of specialized metabolism.</title>
        <authorList>
            <person name="Sun S."/>
            <person name="Shen X."/>
            <person name="Li Y."/>
            <person name="Li Y."/>
            <person name="Wang S."/>
            <person name="Li R."/>
            <person name="Zhang H."/>
            <person name="Shen G."/>
            <person name="Guo B."/>
            <person name="Wei J."/>
            <person name="Xu J."/>
            <person name="St-Pierre B."/>
            <person name="Chen S."/>
            <person name="Sun C."/>
        </authorList>
    </citation>
    <scope>NUCLEOTIDE SEQUENCE [LARGE SCALE GENOMIC DNA]</scope>
</reference>
<accession>A0ACC0BY76</accession>
<evidence type="ECO:0000313" key="2">
    <source>
        <dbReference type="Proteomes" id="UP001060085"/>
    </source>
</evidence>
<evidence type="ECO:0000313" key="1">
    <source>
        <dbReference type="EMBL" id="KAI5677574.1"/>
    </source>
</evidence>